<reference evidence="2 3" key="1">
    <citation type="submission" date="2016-07" db="EMBL/GenBank/DDBJ databases">
        <title>Pervasive Adenine N6-methylation of Active Genes in Fungi.</title>
        <authorList>
            <consortium name="DOE Joint Genome Institute"/>
            <person name="Mondo S.J."/>
            <person name="Dannebaum R.O."/>
            <person name="Kuo R.C."/>
            <person name="Labutti K."/>
            <person name="Haridas S."/>
            <person name="Kuo A."/>
            <person name="Salamov A."/>
            <person name="Ahrendt S.R."/>
            <person name="Lipzen A."/>
            <person name="Sullivan W."/>
            <person name="Andreopoulos W.B."/>
            <person name="Clum A."/>
            <person name="Lindquist E."/>
            <person name="Daum C."/>
            <person name="Ramamoorthy G.K."/>
            <person name="Gryganskyi A."/>
            <person name="Culley D."/>
            <person name="Magnuson J.K."/>
            <person name="James T.Y."/>
            <person name="O'Malley M.A."/>
            <person name="Stajich J.E."/>
            <person name="Spatafora J.W."/>
            <person name="Visel A."/>
            <person name="Grigoriev I.V."/>
        </authorList>
    </citation>
    <scope>NUCLEOTIDE SEQUENCE [LARGE SCALE GENOMIC DNA]</scope>
    <source>
        <strain evidence="2 3">PL171</strain>
    </source>
</reference>
<proteinExistence type="predicted"/>
<protein>
    <submittedName>
        <fullName evidence="2">Uncharacterized protein</fullName>
    </submittedName>
</protein>
<sequence length="328" mass="36396">MLPESSIMSPSTVPSSDTAKDAKLQDLMPSELLYATITLARPTSAIPRTCSLLHSICTRGHDIHIAWRNHVLLGDLASRPSSADDINVPNALVFDRSNIKNTLDFLLQLQLGNQDSAQATGFAPSCPSTLGPVFTTDYLRRLYTHTFLAFRPGRRRDAAAKPEMRTPADFFAALDFVLGDAPTDYSWWRPFTDALVLPVYFVRVGRLDLLEVCLQLMVESPWSMTLLGMELPGVVWKRLCPAENRMLALETVTILPTTTPYPLFLATLALLEWSLPTLGLVFDYFPTLAPAAVAQLVSADDNMLEGVMLFLMSPALIRDHADRIIDLY</sequence>
<gene>
    <name evidence="2" type="ORF">BCR44DRAFT_276991</name>
</gene>
<dbReference type="Proteomes" id="UP000193411">
    <property type="component" value="Unassembled WGS sequence"/>
</dbReference>
<feature type="compositionally biased region" description="Low complexity" evidence="1">
    <location>
        <begin position="1"/>
        <end position="16"/>
    </location>
</feature>
<evidence type="ECO:0000313" key="3">
    <source>
        <dbReference type="Proteomes" id="UP000193411"/>
    </source>
</evidence>
<keyword evidence="3" id="KW-1185">Reference proteome</keyword>
<dbReference type="EMBL" id="MCFL01000029">
    <property type="protein sequence ID" value="ORZ34313.1"/>
    <property type="molecule type" value="Genomic_DNA"/>
</dbReference>
<evidence type="ECO:0000256" key="1">
    <source>
        <dbReference type="SAM" id="MobiDB-lite"/>
    </source>
</evidence>
<dbReference type="AlphaFoldDB" id="A0A1Y2HKT3"/>
<feature type="non-terminal residue" evidence="2">
    <location>
        <position position="328"/>
    </location>
</feature>
<comment type="caution">
    <text evidence="2">The sequence shown here is derived from an EMBL/GenBank/DDBJ whole genome shotgun (WGS) entry which is preliminary data.</text>
</comment>
<feature type="region of interest" description="Disordered" evidence="1">
    <location>
        <begin position="1"/>
        <end position="20"/>
    </location>
</feature>
<accession>A0A1Y2HKT3</accession>
<evidence type="ECO:0000313" key="2">
    <source>
        <dbReference type="EMBL" id="ORZ34313.1"/>
    </source>
</evidence>
<organism evidence="2 3">
    <name type="scientific">Catenaria anguillulae PL171</name>
    <dbReference type="NCBI Taxonomy" id="765915"/>
    <lineage>
        <taxon>Eukaryota</taxon>
        <taxon>Fungi</taxon>
        <taxon>Fungi incertae sedis</taxon>
        <taxon>Blastocladiomycota</taxon>
        <taxon>Blastocladiomycetes</taxon>
        <taxon>Blastocladiales</taxon>
        <taxon>Catenariaceae</taxon>
        <taxon>Catenaria</taxon>
    </lineage>
</organism>
<name>A0A1Y2HKT3_9FUNG</name>